<sequence>MLKASDWMESLCRAIDDPENHARLDRNWQEAKEKGFVGGHTFVIGDQIFWGHDRLDFVAEYLQERAADSLDRSDLDVLARWQRLVPNRTVPVLIDEDLVLTDSRPLLEYLAETGPELLPDSPSQRAEARCWMVYGDSVLGRSIREEVFEKRDKPENEWDQSRIRAGGSRIHGRAAAPGNSSRRGALPGRQPANSG</sequence>
<dbReference type="Gene3D" id="1.20.1050.10">
    <property type="match status" value="1"/>
</dbReference>
<dbReference type="Gene3D" id="3.40.30.10">
    <property type="entry name" value="Glutaredoxin"/>
    <property type="match status" value="2"/>
</dbReference>
<reference evidence="3" key="1">
    <citation type="submission" date="2024-05" db="EMBL/GenBank/DDBJ databases">
        <title>Draft Genome Sequences of Flagellimonas sp. MMG031 and Marinobacter sp. MMG032 Isolated from the dinoflagellate Symbiodinium pilosum.</title>
        <authorList>
            <person name="Shikuma N.J."/>
            <person name="Farrell M.V."/>
        </authorList>
    </citation>
    <scope>NUCLEOTIDE SEQUENCE</scope>
    <source>
        <strain evidence="3">MMG032</strain>
    </source>
</reference>
<feature type="region of interest" description="Disordered" evidence="1">
    <location>
        <begin position="151"/>
        <end position="195"/>
    </location>
</feature>
<dbReference type="Pfam" id="PF13417">
    <property type="entry name" value="GST_N_3"/>
    <property type="match status" value="1"/>
</dbReference>
<proteinExistence type="predicted"/>
<dbReference type="EMBL" id="CP157802">
    <property type="protein sequence ID" value="XBQ20278.1"/>
    <property type="molecule type" value="Genomic_DNA"/>
</dbReference>
<accession>A0AAU7MPH1</accession>
<name>A0AAU7MPH1_9GAMM</name>
<feature type="compositionally biased region" description="Basic and acidic residues" evidence="1">
    <location>
        <begin position="151"/>
        <end position="162"/>
    </location>
</feature>
<protein>
    <submittedName>
        <fullName evidence="3">Glutathione S-transferase family protein</fullName>
    </submittedName>
</protein>
<dbReference type="SUPFAM" id="SSF52833">
    <property type="entry name" value="Thioredoxin-like"/>
    <property type="match status" value="2"/>
</dbReference>
<dbReference type="CDD" id="cd00570">
    <property type="entry name" value="GST_N_family"/>
    <property type="match status" value="1"/>
</dbReference>
<dbReference type="InterPro" id="IPR036249">
    <property type="entry name" value="Thioredoxin-like_sf"/>
</dbReference>
<evidence type="ECO:0000256" key="1">
    <source>
        <dbReference type="SAM" id="MobiDB-lite"/>
    </source>
</evidence>
<gene>
    <name evidence="3" type="ORF">ABNF92_03730</name>
</gene>
<dbReference type="RefSeq" id="WP_349343481.1">
    <property type="nucleotide sequence ID" value="NZ_CP157802.1"/>
</dbReference>
<dbReference type="KEGG" id="mamm:ABNF92_03730"/>
<feature type="domain" description="GST N-terminal" evidence="2">
    <location>
        <begin position="82"/>
        <end position="114"/>
    </location>
</feature>
<dbReference type="InterPro" id="IPR004045">
    <property type="entry name" value="Glutathione_S-Trfase_N"/>
</dbReference>
<dbReference type="AlphaFoldDB" id="A0AAU7MPH1"/>
<organism evidence="3">
    <name type="scientific">Marinobacter sp. MMG032</name>
    <dbReference type="NCBI Taxonomy" id="3158548"/>
    <lineage>
        <taxon>Bacteria</taxon>
        <taxon>Pseudomonadati</taxon>
        <taxon>Pseudomonadota</taxon>
        <taxon>Gammaproteobacteria</taxon>
        <taxon>Pseudomonadales</taxon>
        <taxon>Marinobacteraceae</taxon>
        <taxon>Marinobacter</taxon>
    </lineage>
</organism>
<evidence type="ECO:0000313" key="3">
    <source>
        <dbReference type="EMBL" id="XBQ20278.1"/>
    </source>
</evidence>
<evidence type="ECO:0000259" key="2">
    <source>
        <dbReference type="Pfam" id="PF13417"/>
    </source>
</evidence>